<dbReference type="AlphaFoldDB" id="A0A1L8DTQ7"/>
<evidence type="ECO:0000256" key="7">
    <source>
        <dbReference type="RuleBase" id="RU363059"/>
    </source>
</evidence>
<dbReference type="GO" id="GO:0005789">
    <property type="term" value="C:endoplasmic reticulum membrane"/>
    <property type="evidence" value="ECO:0007669"/>
    <property type="project" value="UniProtKB-SubCell"/>
</dbReference>
<reference evidence="8" key="1">
    <citation type="submission" date="2016-12" db="EMBL/GenBank/DDBJ databases">
        <title>An insight into the sialome and mialome of the sand fly, Nyssomyia neivai.</title>
        <authorList>
            <person name="Sebastian V."/>
            <person name="Goulart T.M."/>
            <person name="Oliveira W."/>
            <person name="Calvo E."/>
            <person name="Oliveira L.F."/>
            <person name="Pinto M.C."/>
            <person name="Rosselino A.M."/>
            <person name="Ribeiro J.M."/>
        </authorList>
    </citation>
    <scope>NUCLEOTIDE SEQUENCE</scope>
</reference>
<sequence length="248" mass="28775">MDFGTWFNSVPIFTRYWLSSTVIMSLAERIGLLPAEYLMLLPFKFIYTKLQIWRPLTALLFYPLTPQTGFHFMLNCYFLYSYSVRLEREQFKNSPADYLFMLIFNWVNCVILGACFDVFLLMDPMVMSVLYVWCKLNADTIVNFWFGTRFKAAYLPWVLAGVNLLLSSSIKYSLIGIVVGHLYYSLKFLYPTYRNTPSLLETPQFLKNYFPDVTGGVYAFGGDRLNNQPRPTGGRFSNWGAGHRLGNN</sequence>
<feature type="transmembrane region" description="Helical" evidence="7">
    <location>
        <begin position="100"/>
        <end position="122"/>
    </location>
</feature>
<dbReference type="GO" id="GO:0006950">
    <property type="term" value="P:response to stress"/>
    <property type="evidence" value="ECO:0007669"/>
    <property type="project" value="UniProtKB-ARBA"/>
</dbReference>
<evidence type="ECO:0000256" key="6">
    <source>
        <dbReference type="ARBA" id="ARBA00023136"/>
    </source>
</evidence>
<protein>
    <recommendedName>
        <fullName evidence="7">Derlin</fullName>
    </recommendedName>
</protein>
<evidence type="ECO:0000313" key="8">
    <source>
        <dbReference type="EMBL" id="JAV09801.1"/>
    </source>
</evidence>
<dbReference type="PANTHER" id="PTHR11009">
    <property type="entry name" value="DER1-LIKE PROTEIN, DERLIN"/>
    <property type="match status" value="1"/>
</dbReference>
<dbReference type="InterPro" id="IPR035952">
    <property type="entry name" value="Rhomboid-like_sf"/>
</dbReference>
<comment type="function">
    <text evidence="7">May be involved in the degradation of misfolded endoplasmic reticulum (ER) luminal proteins.</text>
</comment>
<keyword evidence="4 7" id="KW-0256">Endoplasmic reticulum</keyword>
<dbReference type="SUPFAM" id="SSF144091">
    <property type="entry name" value="Rhomboid-like"/>
    <property type="match status" value="1"/>
</dbReference>
<feature type="transmembrane region" description="Helical" evidence="7">
    <location>
        <begin position="59"/>
        <end position="80"/>
    </location>
</feature>
<evidence type="ECO:0000256" key="5">
    <source>
        <dbReference type="ARBA" id="ARBA00022989"/>
    </source>
</evidence>
<comment type="similarity">
    <text evidence="2 7">Belongs to the derlin family.</text>
</comment>
<dbReference type="InterPro" id="IPR007599">
    <property type="entry name" value="DER1"/>
</dbReference>
<evidence type="ECO:0000256" key="2">
    <source>
        <dbReference type="ARBA" id="ARBA00008917"/>
    </source>
</evidence>
<evidence type="ECO:0000256" key="1">
    <source>
        <dbReference type="ARBA" id="ARBA00004477"/>
    </source>
</evidence>
<dbReference type="EMBL" id="GFDF01004283">
    <property type="protein sequence ID" value="JAV09801.1"/>
    <property type="molecule type" value="Transcribed_RNA"/>
</dbReference>
<accession>A0A1L8DTQ7</accession>
<keyword evidence="6 7" id="KW-0472">Membrane</keyword>
<proteinExistence type="inferred from homology"/>
<dbReference type="Pfam" id="PF04511">
    <property type="entry name" value="DER1"/>
    <property type="match status" value="1"/>
</dbReference>
<keyword evidence="3 7" id="KW-0812">Transmembrane</keyword>
<comment type="caution">
    <text evidence="7">Lacks conserved residue(s) required for the propagation of feature annotation.</text>
</comment>
<evidence type="ECO:0000256" key="4">
    <source>
        <dbReference type="ARBA" id="ARBA00022824"/>
    </source>
</evidence>
<name>A0A1L8DTQ7_9DIPT</name>
<comment type="subcellular location">
    <subcellularLocation>
        <location evidence="1 7">Endoplasmic reticulum membrane</location>
        <topology evidence="1 7">Multi-pass membrane protein</topology>
    </subcellularLocation>
</comment>
<evidence type="ECO:0000256" key="3">
    <source>
        <dbReference type="ARBA" id="ARBA00022692"/>
    </source>
</evidence>
<organism evidence="8">
    <name type="scientific">Nyssomyia neivai</name>
    <dbReference type="NCBI Taxonomy" id="330878"/>
    <lineage>
        <taxon>Eukaryota</taxon>
        <taxon>Metazoa</taxon>
        <taxon>Ecdysozoa</taxon>
        <taxon>Arthropoda</taxon>
        <taxon>Hexapoda</taxon>
        <taxon>Insecta</taxon>
        <taxon>Pterygota</taxon>
        <taxon>Neoptera</taxon>
        <taxon>Endopterygota</taxon>
        <taxon>Diptera</taxon>
        <taxon>Nematocera</taxon>
        <taxon>Psychodoidea</taxon>
        <taxon>Psychodidae</taxon>
        <taxon>Nyssomyia</taxon>
    </lineage>
</organism>
<feature type="transmembrane region" description="Helical" evidence="7">
    <location>
        <begin position="154"/>
        <end position="184"/>
    </location>
</feature>
<keyword evidence="5 7" id="KW-1133">Transmembrane helix</keyword>